<dbReference type="CDD" id="cd24050">
    <property type="entry name" value="ASKHA_NBD_ANMK"/>
    <property type="match status" value="1"/>
</dbReference>
<evidence type="ECO:0000313" key="3">
    <source>
        <dbReference type="Proteomes" id="UP000839052"/>
    </source>
</evidence>
<dbReference type="PANTHER" id="PTHR30605">
    <property type="entry name" value="ANHYDRO-N-ACETYLMURAMIC ACID KINASE"/>
    <property type="match status" value="1"/>
</dbReference>
<dbReference type="PANTHER" id="PTHR30605:SF0">
    <property type="entry name" value="ANHYDRO-N-ACETYLMURAMIC ACID KINASE"/>
    <property type="match status" value="1"/>
</dbReference>
<dbReference type="Proteomes" id="UP000839052">
    <property type="component" value="Chromosome"/>
</dbReference>
<gene>
    <name evidence="1 2" type="primary">anmK</name>
    <name evidence="2" type="ORF">NTG6680_2826</name>
</gene>
<dbReference type="GO" id="GO:0016301">
    <property type="term" value="F:kinase activity"/>
    <property type="evidence" value="ECO:0007669"/>
    <property type="project" value="UniProtKB-KW"/>
</dbReference>
<comment type="similarity">
    <text evidence="1">Belongs to the anhydro-N-acetylmuramic acid kinase family.</text>
</comment>
<dbReference type="EC" id="2.7.1.170" evidence="1"/>
<dbReference type="InterPro" id="IPR043129">
    <property type="entry name" value="ATPase_NBD"/>
</dbReference>
<comment type="pathway">
    <text evidence="1">Cell wall biogenesis; peptidoglycan recycling.</text>
</comment>
<name>A0ABM8Z2N6_9PROT</name>
<evidence type="ECO:0000256" key="1">
    <source>
        <dbReference type="HAMAP-Rule" id="MF_01270"/>
    </source>
</evidence>
<dbReference type="SUPFAM" id="SSF53067">
    <property type="entry name" value="Actin-like ATPase domain"/>
    <property type="match status" value="1"/>
</dbReference>
<keyword evidence="1" id="KW-0119">Carbohydrate metabolism</keyword>
<dbReference type="NCBIfam" id="NF007139">
    <property type="entry name" value="PRK09585.1-3"/>
    <property type="match status" value="1"/>
</dbReference>
<dbReference type="HAMAP" id="MF_01270">
    <property type="entry name" value="AnhMurNAc_kinase"/>
    <property type="match status" value="1"/>
</dbReference>
<accession>A0ABM8Z2N6</accession>
<reference evidence="2 3" key="1">
    <citation type="submission" date="2021-10" db="EMBL/GenBank/DDBJ databases">
        <authorList>
            <person name="Koch H."/>
        </authorList>
    </citation>
    <scope>NUCLEOTIDE SEQUENCE [LARGE SCALE GENOMIC DNA]</scope>
    <source>
        <strain evidence="2">6680</strain>
    </source>
</reference>
<keyword evidence="1" id="KW-0067">ATP-binding</keyword>
<feature type="binding site" evidence="1">
    <location>
        <begin position="26"/>
        <end position="33"/>
    </location>
    <ligand>
        <name>ATP</name>
        <dbReference type="ChEBI" id="CHEBI:30616"/>
    </ligand>
</feature>
<dbReference type="Gene3D" id="3.30.420.40">
    <property type="match status" value="2"/>
</dbReference>
<keyword evidence="1 2" id="KW-0808">Transferase</keyword>
<dbReference type="InterPro" id="IPR005338">
    <property type="entry name" value="Anhydro_N_Ac-Mur_kinase"/>
</dbReference>
<comment type="pathway">
    <text evidence="1">Amino-sugar metabolism; 1,6-anhydro-N-acetylmuramate degradation.</text>
</comment>
<keyword evidence="1" id="KW-0547">Nucleotide-binding</keyword>
<evidence type="ECO:0000313" key="2">
    <source>
        <dbReference type="EMBL" id="CAG9934075.1"/>
    </source>
</evidence>
<dbReference type="Pfam" id="PF03702">
    <property type="entry name" value="AnmK"/>
    <property type="match status" value="1"/>
</dbReference>
<protein>
    <recommendedName>
        <fullName evidence="1">Anhydro-N-acetylmuramic acid kinase</fullName>
        <ecNumber evidence="1">2.7.1.170</ecNumber>
    </recommendedName>
    <alternativeName>
        <fullName evidence="1">AnhMurNAc kinase</fullName>
    </alternativeName>
</protein>
<keyword evidence="3" id="KW-1185">Reference proteome</keyword>
<keyword evidence="1 2" id="KW-0418">Kinase</keyword>
<comment type="function">
    <text evidence="1">Catalyzes the specific phosphorylation of 1,6-anhydro-N-acetylmuramic acid (anhMurNAc) with the simultaneous cleavage of the 1,6-anhydro ring, generating MurNAc-6-P. Is required for the utilization of anhMurNAc either imported from the medium or derived from its own cell wall murein, and thus plays a role in cell wall recycling.</text>
</comment>
<organism evidence="2 3">
    <name type="scientific">Candidatus Nitrotoga arctica</name>
    <dbReference type="NCBI Taxonomy" id="453162"/>
    <lineage>
        <taxon>Bacteria</taxon>
        <taxon>Pseudomonadati</taxon>
        <taxon>Pseudomonadota</taxon>
        <taxon>Betaproteobacteria</taxon>
        <taxon>Nitrosomonadales</taxon>
        <taxon>Gallionellaceae</taxon>
        <taxon>Candidatus Nitrotoga</taxon>
    </lineage>
</organism>
<proteinExistence type="inferred from homology"/>
<comment type="catalytic activity">
    <reaction evidence="1">
        <text>1,6-anhydro-N-acetyl-beta-muramate + ATP + H2O = N-acetyl-D-muramate 6-phosphate + ADP + H(+)</text>
        <dbReference type="Rhea" id="RHEA:24952"/>
        <dbReference type="ChEBI" id="CHEBI:15377"/>
        <dbReference type="ChEBI" id="CHEBI:15378"/>
        <dbReference type="ChEBI" id="CHEBI:30616"/>
        <dbReference type="ChEBI" id="CHEBI:58690"/>
        <dbReference type="ChEBI" id="CHEBI:58722"/>
        <dbReference type="ChEBI" id="CHEBI:456216"/>
        <dbReference type="EC" id="2.7.1.170"/>
    </reaction>
</comment>
<dbReference type="EMBL" id="OU912926">
    <property type="protein sequence ID" value="CAG9934075.1"/>
    <property type="molecule type" value="Genomic_DNA"/>
</dbReference>
<sequence>MTEQNHAEQIKIIQNHSELFIGIMSGTSLDGIDVVLVDFSTSYPKLLATYFQAYGSKLRDALLVLHHPANDELHQMHLISNELASLYAAATAILLRAADITLGQVRAIGCHGQTIRHRPSEGYTLQLGNSALLAELSGITVVSDFRSRDIAAGGQGAPLVPAFHDRVLRHPSIHRVIVNIGGISNLTNLPPKRQTTGFDCGPGNLLMDAWVALQCGELYDRNGAWAASGQVIPALLQKLLDEPFLHAIPPKSSGRDLFNLAWLKSKLSGDEAPVNVQATLLAFSSRVISDAIHCFCDGAQEIYLCGGGAHNQTLVQNLRISLPDCRIQATDTLGMGVDWLEAIAFAWLAQQRLYGDTVNLTAVTGARHPCILGAIYSA</sequence>